<dbReference type="SMART" id="SM01217">
    <property type="entry name" value="Fn3_like"/>
    <property type="match status" value="1"/>
</dbReference>
<sequence>MTVSLIPNANALSNDELSRLLSGCGFTHCLPLPFGAPAPLKTSDGPSGVRGKFLTAPATSPLVAPFPAPATLSCSFDQQLLREIGVQFAQEAKSKGVSLLLSPNFNLLRDPRAGRNFEVFGEDPLVVGLLGGALVEGCQGEGVGVCVKHLVCNDAETKRRVYDVHVDEATLREVYLLPFSMAATKKSTTPWSVMSAYNTLNGIPCAEHTELIAMLRDEAVGTFAVMSDWFSLTGGPETALRAGLDLEMPFPLIRGQKLVAALEAEAANPSPKPGKSLKEYAVESAERLLELRRRCLSQPVAAEESERDTPELRETLYQGAIGSAVLLKNESETLPLSKTALGRVAVVGSLAVEPTYSGHSAFINPLPNSTPLDAIRSAVQPSATVSFHRGLEISRVFPILSSETAGISLDSPIKLEYFNADKSALPPLELDSALFDVFEQPIPGLSPEWSYRLTMKITPDLELPLFISFASPSPCTITVGEGSEQPLEYTPPYVTTEEFIFHRYKYNQVFPLGSRSAGVPLRIVVEGTSTPIRRGEPTPNGIQVGFEVGDRADTEFYISEAVKSVRDAEVVVVFTGQHEQWESEGFDRADITLPGKQDDLILALVDRPAHQKLVIVNQSSSPVDVSRWIDRVDGFLQVGIAGLEVGRAVSDLLFGDANPSGKLGYTWMRRLEDSPSFGNFPCDDQNRLVYAEGRFVGYRGFDKPGGPTPLFPFGFGLSYTSFSYNTPTLTGRPNHPETLTICLTITNTGSIAGREAVQLYLTSPDPSMPVQELKGFAKTGMLAPGQSEEVKIEIDGVKAFRRWDVEEGEWVVLPGEYELRVAASSRDVRHRLVVSV</sequence>
<dbReference type="PANTHER" id="PTHR42715">
    <property type="entry name" value="BETA-GLUCOSIDASE"/>
    <property type="match status" value="1"/>
</dbReference>
<comment type="similarity">
    <text evidence="2">Belongs to the glycosyl hydrolase 3 family.</text>
</comment>
<accession>A0A1Y2DP58</accession>
<dbReference type="InParanoid" id="A0A1Y2DP58"/>
<keyword evidence="5" id="KW-0326">Glycosidase</keyword>
<evidence type="ECO:0000313" key="7">
    <source>
        <dbReference type="EMBL" id="ORY61068.1"/>
    </source>
</evidence>
<keyword evidence="4" id="KW-0378">Hydrolase</keyword>
<dbReference type="Gene3D" id="2.60.120.260">
    <property type="entry name" value="Galactose-binding domain-like"/>
    <property type="match status" value="1"/>
</dbReference>
<reference evidence="7 8" key="1">
    <citation type="submission" date="2016-07" db="EMBL/GenBank/DDBJ databases">
        <title>Pervasive Adenine N6-methylation of Active Genes in Fungi.</title>
        <authorList>
            <consortium name="DOE Joint Genome Institute"/>
            <person name="Mondo S.J."/>
            <person name="Dannebaum R.O."/>
            <person name="Kuo R.C."/>
            <person name="Labutti K."/>
            <person name="Haridas S."/>
            <person name="Kuo A."/>
            <person name="Salamov A."/>
            <person name="Ahrendt S.R."/>
            <person name="Lipzen A."/>
            <person name="Sullivan W."/>
            <person name="Andreopoulos W.B."/>
            <person name="Clum A."/>
            <person name="Lindquist E."/>
            <person name="Daum C."/>
            <person name="Ramamoorthy G.K."/>
            <person name="Gryganskyi A."/>
            <person name="Culley D."/>
            <person name="Magnuson J.K."/>
            <person name="James T.Y."/>
            <person name="O'Malley M.A."/>
            <person name="Stajich J.E."/>
            <person name="Spatafora J.W."/>
            <person name="Visel A."/>
            <person name="Grigoriev I.V."/>
        </authorList>
    </citation>
    <scope>NUCLEOTIDE SEQUENCE [LARGE SCALE GENOMIC DNA]</scope>
    <source>
        <strain evidence="7 8">62-1032</strain>
    </source>
</reference>
<dbReference type="AlphaFoldDB" id="A0A1Y2DP58"/>
<dbReference type="PANTHER" id="PTHR42715:SF10">
    <property type="entry name" value="BETA-GLUCOSIDASE"/>
    <property type="match status" value="1"/>
</dbReference>
<dbReference type="Gene3D" id="2.60.40.10">
    <property type="entry name" value="Immunoglobulins"/>
    <property type="match status" value="1"/>
</dbReference>
<evidence type="ECO:0000313" key="8">
    <source>
        <dbReference type="Proteomes" id="UP000193467"/>
    </source>
</evidence>
<comment type="catalytic activity">
    <reaction evidence="1">
        <text>Hydrolysis of terminal, non-reducing beta-D-glucosyl residues with release of beta-D-glucose.</text>
        <dbReference type="EC" id="3.2.1.21"/>
    </reaction>
</comment>
<dbReference type="InterPro" id="IPR001764">
    <property type="entry name" value="Glyco_hydro_3_N"/>
</dbReference>
<evidence type="ECO:0000256" key="4">
    <source>
        <dbReference type="ARBA" id="ARBA00022801"/>
    </source>
</evidence>
<dbReference type="InterPro" id="IPR036962">
    <property type="entry name" value="Glyco_hydro_3_N_sf"/>
</dbReference>
<feature type="domain" description="Fibronectin type III-like" evidence="6">
    <location>
        <begin position="755"/>
        <end position="825"/>
    </location>
</feature>
<dbReference type="Pfam" id="PF01915">
    <property type="entry name" value="Glyco_hydro_3_C"/>
    <property type="match status" value="1"/>
</dbReference>
<dbReference type="OrthoDB" id="47059at2759"/>
<evidence type="ECO:0000256" key="1">
    <source>
        <dbReference type="ARBA" id="ARBA00000448"/>
    </source>
</evidence>
<evidence type="ECO:0000259" key="6">
    <source>
        <dbReference type="SMART" id="SM01217"/>
    </source>
</evidence>
<dbReference type="InterPro" id="IPR050288">
    <property type="entry name" value="Cellulose_deg_GH3"/>
</dbReference>
<dbReference type="InterPro" id="IPR026891">
    <property type="entry name" value="Fn3-like"/>
</dbReference>
<comment type="caution">
    <text evidence="7">The sequence shown here is derived from an EMBL/GenBank/DDBJ whole genome shotgun (WGS) entry which is preliminary data.</text>
</comment>
<dbReference type="Pfam" id="PF14310">
    <property type="entry name" value="Fn3-like"/>
    <property type="match status" value="1"/>
</dbReference>
<dbReference type="SUPFAM" id="SSF51445">
    <property type="entry name" value="(Trans)glycosidases"/>
    <property type="match status" value="1"/>
</dbReference>
<evidence type="ECO:0000256" key="5">
    <source>
        <dbReference type="ARBA" id="ARBA00023295"/>
    </source>
</evidence>
<protein>
    <recommendedName>
        <fullName evidence="3">beta-glucosidase</fullName>
        <ecNumber evidence="3">3.2.1.21</ecNumber>
    </recommendedName>
</protein>
<dbReference type="Gene3D" id="3.40.50.1700">
    <property type="entry name" value="Glycoside hydrolase family 3 C-terminal domain"/>
    <property type="match status" value="1"/>
</dbReference>
<dbReference type="Gene3D" id="3.20.20.300">
    <property type="entry name" value="Glycoside hydrolase, family 3, N-terminal domain"/>
    <property type="match status" value="1"/>
</dbReference>
<dbReference type="SUPFAM" id="SSF52279">
    <property type="entry name" value="Beta-D-glucan exohydrolase, C-terminal domain"/>
    <property type="match status" value="1"/>
</dbReference>
<evidence type="ECO:0000256" key="2">
    <source>
        <dbReference type="ARBA" id="ARBA00005336"/>
    </source>
</evidence>
<dbReference type="STRING" id="106004.A0A1Y2DP58"/>
<evidence type="ECO:0000256" key="3">
    <source>
        <dbReference type="ARBA" id="ARBA00012744"/>
    </source>
</evidence>
<dbReference type="InterPro" id="IPR002772">
    <property type="entry name" value="Glyco_hydro_3_C"/>
</dbReference>
<dbReference type="InterPro" id="IPR013783">
    <property type="entry name" value="Ig-like_fold"/>
</dbReference>
<dbReference type="GO" id="GO:0008422">
    <property type="term" value="F:beta-glucosidase activity"/>
    <property type="evidence" value="ECO:0007669"/>
    <property type="project" value="UniProtKB-EC"/>
</dbReference>
<gene>
    <name evidence="7" type="ORF">BCR35DRAFT_295600</name>
</gene>
<dbReference type="EMBL" id="MCGR01000073">
    <property type="protein sequence ID" value="ORY61068.1"/>
    <property type="molecule type" value="Genomic_DNA"/>
</dbReference>
<proteinExistence type="inferred from homology"/>
<organism evidence="7 8">
    <name type="scientific">Leucosporidium creatinivorum</name>
    <dbReference type="NCBI Taxonomy" id="106004"/>
    <lineage>
        <taxon>Eukaryota</taxon>
        <taxon>Fungi</taxon>
        <taxon>Dikarya</taxon>
        <taxon>Basidiomycota</taxon>
        <taxon>Pucciniomycotina</taxon>
        <taxon>Microbotryomycetes</taxon>
        <taxon>Leucosporidiales</taxon>
        <taxon>Leucosporidium</taxon>
    </lineage>
</organism>
<keyword evidence="8" id="KW-1185">Reference proteome</keyword>
<dbReference type="Pfam" id="PF00933">
    <property type="entry name" value="Glyco_hydro_3"/>
    <property type="match status" value="1"/>
</dbReference>
<dbReference type="Proteomes" id="UP000193467">
    <property type="component" value="Unassembled WGS sequence"/>
</dbReference>
<dbReference type="GO" id="GO:0005975">
    <property type="term" value="P:carbohydrate metabolic process"/>
    <property type="evidence" value="ECO:0007669"/>
    <property type="project" value="InterPro"/>
</dbReference>
<dbReference type="InterPro" id="IPR036881">
    <property type="entry name" value="Glyco_hydro_3_C_sf"/>
</dbReference>
<dbReference type="PRINTS" id="PR00133">
    <property type="entry name" value="GLHYDRLASE3"/>
</dbReference>
<dbReference type="EC" id="3.2.1.21" evidence="3"/>
<name>A0A1Y2DP58_9BASI</name>
<dbReference type="InterPro" id="IPR017853">
    <property type="entry name" value="GH"/>
</dbReference>